<dbReference type="OMA" id="LEIAHIM"/>
<feature type="region of interest" description="Disordered" evidence="1">
    <location>
        <begin position="1"/>
        <end position="26"/>
    </location>
</feature>
<dbReference type="PANTHER" id="PTHR36766">
    <property type="entry name" value="PLANT BROAD-SPECTRUM MILDEW RESISTANCE PROTEIN RPW8"/>
    <property type="match status" value="1"/>
</dbReference>
<feature type="compositionally biased region" description="Basic and acidic residues" evidence="1">
    <location>
        <begin position="1"/>
        <end position="14"/>
    </location>
</feature>
<dbReference type="PANTHER" id="PTHR36766:SF30">
    <property type="entry name" value="TIR-NBS TYPE DISEASE RESISTANCE PROTEIN-RELATED"/>
    <property type="match status" value="1"/>
</dbReference>
<organism evidence="2 3">
    <name type="scientific">Taxus chinensis</name>
    <name type="common">Chinese yew</name>
    <name type="synonym">Taxus wallichiana var. chinensis</name>
    <dbReference type="NCBI Taxonomy" id="29808"/>
    <lineage>
        <taxon>Eukaryota</taxon>
        <taxon>Viridiplantae</taxon>
        <taxon>Streptophyta</taxon>
        <taxon>Embryophyta</taxon>
        <taxon>Tracheophyta</taxon>
        <taxon>Spermatophyta</taxon>
        <taxon>Pinopsida</taxon>
        <taxon>Pinidae</taxon>
        <taxon>Conifers II</taxon>
        <taxon>Cupressales</taxon>
        <taxon>Taxaceae</taxon>
        <taxon>Taxus</taxon>
    </lineage>
</organism>
<dbReference type="InterPro" id="IPR001611">
    <property type="entry name" value="Leu-rich_rpt"/>
</dbReference>
<dbReference type="PRINTS" id="PR00364">
    <property type="entry name" value="DISEASERSIST"/>
</dbReference>
<evidence type="ECO:0008006" key="4">
    <source>
        <dbReference type="Google" id="ProtNLM"/>
    </source>
</evidence>
<feature type="non-terminal residue" evidence="2">
    <location>
        <position position="1"/>
    </location>
</feature>
<sequence length="1128" mass="128370">KGVLDRFRHTDTSSKNHAPLSSVKFDDPISTSPLAAGSSAHNSQHNSSQIEQVPAWKLVPLPRHPAYPHHAVGIDDQVDRVIQLLEWENEGNVAVILHGFGGTGKTTLADAVVARLDIQGWNFSTLVAVPDESRHQGEMIQLQEEPEQASSFIYMDNVMVPGEHLQKLLPNNCKKLRLLVSARDEMVADVISGCGIHTHLYPVRPLPFHDARELLCNKMGVAGTMQISQINQILTICDGVPLVLERVGAYICQSLDKDEACRRVIEWSEDGNPFSSAEEHSIEENGLLFDLDELPASAKEAFLDICSFFNGWDWDKVSCITGEHELNSLQKRALLLKKEECENKVTVRPIVLTIGRKMTKGKRFTSPQDLRKVLEGNDLGDIGGIKGIWLQDNVSQPFLISARKLDLMHESLRVLALGDMTIVVDGQCSQKFKQIIYFQAGLIPCLPFHPTTPQELRFLDCRVPHTADDLQLIKASRLFIYLLEIAHIMSSKLKVLNLDGDLYNHRFEIANVLQRLRGLRTLKLAEFEKLEMLPDELLLLTQLEELDLSGCKILVQLPKEVLDLRYCSSLQKLPTSFGKLFSLKVLTLVRCTSLHRLSHDIIYLSALIRIEFQESSLVSIPCRDIKLVKDISSPWSVQLTNLPKRLIEITSLRSLDLHNWSSLERLPEGFGQALQSLAELHILLCISLQELCDDFHCLASLQTLRLEYCEKLQGKWMDSVVKIKTLELVNIAGSPKLNQRWAELAKGGESWSFVVGEWPQEWEWNRMNADTQQKWNNIENVLNKDGSKLLNGEWLLTDSHGEPFSLSTAAPNTLLLLLYHYPHLSTGSFYDWYQWKFLQEIVKHEHPPPFQMIYVGKYFDQLPRGVADGITAYASVDSDAHLFFKKALNAKFPLSITCPIYVLTRVVTDEEGRKHFSTWEDITYHQCENIVLPRSRLYSELQKLTEQPQENNDKLLRALFDSEGSRTSSVFLRNYTENMGVDELHGKTVLLLISDMVEHPFQSLKDIYSKINTNDDIEILSIPIPAEVRGKHKRPPGSDLAGFESILRNVPWPVLRNPWLLKTRVYYFFKREWGDLNQGILVVVDPNGRICHKNALPLVRRWGAEVYPFTDEKMRRLEQNNMPGAEIL</sequence>
<comment type="caution">
    <text evidence="2">The sequence shown here is derived from an EMBL/GenBank/DDBJ whole genome shotgun (WGS) entry which is preliminary data.</text>
</comment>
<dbReference type="Pfam" id="PF00560">
    <property type="entry name" value="LRR_1"/>
    <property type="match status" value="1"/>
</dbReference>
<accession>A0AA38KZK3</accession>
<dbReference type="SUPFAM" id="SSF52540">
    <property type="entry name" value="P-loop containing nucleoside triphosphate hydrolases"/>
    <property type="match status" value="1"/>
</dbReference>
<name>A0AA38KZK3_TAXCH</name>
<dbReference type="InterPro" id="IPR027417">
    <property type="entry name" value="P-loop_NTPase"/>
</dbReference>
<protein>
    <recommendedName>
        <fullName evidence="4">Disease resistance protein</fullName>
    </recommendedName>
</protein>
<dbReference type="Gene3D" id="3.40.50.300">
    <property type="entry name" value="P-loop containing nucleotide triphosphate hydrolases"/>
    <property type="match status" value="1"/>
</dbReference>
<proteinExistence type="predicted"/>
<gene>
    <name evidence="2" type="ORF">KI387_035341</name>
</gene>
<dbReference type="SUPFAM" id="SSF52047">
    <property type="entry name" value="RNI-like"/>
    <property type="match status" value="1"/>
</dbReference>
<dbReference type="AlphaFoldDB" id="A0AA38KZK3"/>
<dbReference type="EMBL" id="JAHRHJ020000007">
    <property type="protein sequence ID" value="KAH9307430.1"/>
    <property type="molecule type" value="Genomic_DNA"/>
</dbReference>
<evidence type="ECO:0000313" key="3">
    <source>
        <dbReference type="Proteomes" id="UP000824469"/>
    </source>
</evidence>
<dbReference type="Gene3D" id="3.80.10.10">
    <property type="entry name" value="Ribonuclease Inhibitor"/>
    <property type="match status" value="2"/>
</dbReference>
<keyword evidence="3" id="KW-1185">Reference proteome</keyword>
<evidence type="ECO:0000313" key="2">
    <source>
        <dbReference type="EMBL" id="KAH9307430.1"/>
    </source>
</evidence>
<dbReference type="Proteomes" id="UP000824469">
    <property type="component" value="Unassembled WGS sequence"/>
</dbReference>
<reference evidence="2 3" key="1">
    <citation type="journal article" date="2021" name="Nat. Plants">
        <title>The Taxus genome provides insights into paclitaxel biosynthesis.</title>
        <authorList>
            <person name="Xiong X."/>
            <person name="Gou J."/>
            <person name="Liao Q."/>
            <person name="Li Y."/>
            <person name="Zhou Q."/>
            <person name="Bi G."/>
            <person name="Li C."/>
            <person name="Du R."/>
            <person name="Wang X."/>
            <person name="Sun T."/>
            <person name="Guo L."/>
            <person name="Liang H."/>
            <person name="Lu P."/>
            <person name="Wu Y."/>
            <person name="Zhang Z."/>
            <person name="Ro D.K."/>
            <person name="Shang Y."/>
            <person name="Huang S."/>
            <person name="Yan J."/>
        </authorList>
    </citation>
    <scope>NUCLEOTIDE SEQUENCE [LARGE SCALE GENOMIC DNA]</scope>
    <source>
        <strain evidence="2">Ta-2019</strain>
    </source>
</reference>
<evidence type="ECO:0000256" key="1">
    <source>
        <dbReference type="SAM" id="MobiDB-lite"/>
    </source>
</evidence>
<dbReference type="InterPro" id="IPR032675">
    <property type="entry name" value="LRR_dom_sf"/>
</dbReference>